<proteinExistence type="predicted"/>
<dbReference type="EMBL" id="JAEEGA010000019">
    <property type="protein sequence ID" value="MBP1043804.1"/>
    <property type="molecule type" value="Genomic_DNA"/>
</dbReference>
<organism evidence="1 2">
    <name type="scientific">Vagococcus allomyrinae</name>
    <dbReference type="NCBI Taxonomy" id="2794353"/>
    <lineage>
        <taxon>Bacteria</taxon>
        <taxon>Bacillati</taxon>
        <taxon>Bacillota</taxon>
        <taxon>Bacilli</taxon>
        <taxon>Lactobacillales</taxon>
        <taxon>Enterococcaceae</taxon>
        <taxon>Vagococcus</taxon>
    </lineage>
</organism>
<comment type="caution">
    <text evidence="1">The sequence shown here is derived from an EMBL/GenBank/DDBJ whole genome shotgun (WGS) entry which is preliminary data.</text>
</comment>
<evidence type="ECO:0000313" key="1">
    <source>
        <dbReference type="EMBL" id="MBP1043804.1"/>
    </source>
</evidence>
<gene>
    <name evidence="1" type="ORF">I6N95_22500</name>
</gene>
<sequence length="88" mass="10093">MGSFQQFTNRQIQENELNKSYHIGATISATSELIPGVFIGQLLKKYTHSCLIDLSHNQQIPQKELDKFNQRIIVSYHNCQIISAEVIM</sequence>
<keyword evidence="2" id="KW-1185">Reference proteome</keyword>
<evidence type="ECO:0000313" key="2">
    <source>
        <dbReference type="Proteomes" id="UP000674938"/>
    </source>
</evidence>
<dbReference type="RefSeq" id="WP_209531652.1">
    <property type="nucleotide sequence ID" value="NZ_JAEEGA010000019.1"/>
</dbReference>
<name>A0A940P8R9_9ENTE</name>
<reference evidence="1" key="1">
    <citation type="submission" date="2020-12" db="EMBL/GenBank/DDBJ databases">
        <title>Vagococcus allomyrinae sp. nov. and Enterococcus lavae sp. nov., isolated from the larvae of Allomyrina dichotoma.</title>
        <authorList>
            <person name="Lee S.D."/>
        </authorList>
    </citation>
    <scope>NUCLEOTIDE SEQUENCE</scope>
    <source>
        <strain evidence="1">BWB3-3</strain>
    </source>
</reference>
<dbReference type="AlphaFoldDB" id="A0A940P8R9"/>
<protein>
    <submittedName>
        <fullName evidence="1">Uncharacterized protein</fullName>
    </submittedName>
</protein>
<accession>A0A940P8R9</accession>
<dbReference type="Proteomes" id="UP000674938">
    <property type="component" value="Unassembled WGS sequence"/>
</dbReference>